<comment type="similarity">
    <text evidence="1">Belongs to the senescence regulator S40 family.</text>
</comment>
<evidence type="ECO:0000313" key="4">
    <source>
        <dbReference type="Proteomes" id="UP000257109"/>
    </source>
</evidence>
<evidence type="ECO:0000313" key="3">
    <source>
        <dbReference type="EMBL" id="RDX80158.1"/>
    </source>
</evidence>
<feature type="region of interest" description="Disordered" evidence="2">
    <location>
        <begin position="1"/>
        <end position="120"/>
    </location>
</feature>
<feature type="compositionally biased region" description="Acidic residues" evidence="2">
    <location>
        <begin position="74"/>
        <end position="85"/>
    </location>
</feature>
<name>A0A371FPC1_MUCPR</name>
<feature type="non-terminal residue" evidence="3">
    <location>
        <position position="1"/>
    </location>
</feature>
<sequence length="330" mass="36611">MNNNIANTKKAQPLLFPLSPSKFTSSFSSSEPEPRMDLNDPNRFRNRKPTLSSRERFLGVPSHAPRLDNPSSSTDDDDDLIEDDVVFSNNDDSTEPSSSSSPIPNYHYHHHHSPHHHHHKGLAFGDAFGILAALPENDRLSPNGSHLCHHKPSVSVSLSSSSSSSSSRLIPTIPKPPPDRSSSVKFHQSAPLNVPVLPTRRRPEFDESDGAAAAAEEILPPHEIVARNSAQSPMLAYSVLEGVGRTLKGRDLRQVRNAIWRQTGNAKTLKPQLISPVEAIYYITRKKPEDMELEVSKDYEVLAGCLANNGTKLDLLCWSRMKFLALWRLS</sequence>
<dbReference type="PANTHER" id="PTHR33083">
    <property type="entry name" value="EXPRESSED PROTEIN"/>
    <property type="match status" value="1"/>
</dbReference>
<dbReference type="Proteomes" id="UP000257109">
    <property type="component" value="Unassembled WGS sequence"/>
</dbReference>
<comment type="caution">
    <text evidence="3">The sequence shown here is derived from an EMBL/GenBank/DDBJ whole genome shotgun (WGS) entry which is preliminary data.</text>
</comment>
<feature type="compositionally biased region" description="Low complexity" evidence="2">
    <location>
        <begin position="153"/>
        <end position="167"/>
    </location>
</feature>
<feature type="compositionally biased region" description="Low complexity" evidence="2">
    <location>
        <begin position="13"/>
        <end position="30"/>
    </location>
</feature>
<dbReference type="OrthoDB" id="684536at2759"/>
<dbReference type="GO" id="GO:0010150">
    <property type="term" value="P:leaf senescence"/>
    <property type="evidence" value="ECO:0007669"/>
    <property type="project" value="UniProtKB-ARBA"/>
</dbReference>
<dbReference type="Pfam" id="PF04520">
    <property type="entry name" value="Senescence_reg"/>
    <property type="match status" value="1"/>
</dbReference>
<keyword evidence="4" id="KW-1185">Reference proteome</keyword>
<protein>
    <submittedName>
        <fullName evidence="3">Uncharacterized protein</fullName>
    </submittedName>
</protein>
<evidence type="ECO:0000256" key="2">
    <source>
        <dbReference type="SAM" id="MobiDB-lite"/>
    </source>
</evidence>
<dbReference type="PANTHER" id="PTHR33083:SF50">
    <property type="entry name" value="PROTEIN S40-7"/>
    <property type="match status" value="1"/>
</dbReference>
<accession>A0A371FPC1</accession>
<feature type="compositionally biased region" description="Basic and acidic residues" evidence="2">
    <location>
        <begin position="32"/>
        <end position="43"/>
    </location>
</feature>
<feature type="compositionally biased region" description="Low complexity" evidence="2">
    <location>
        <begin position="96"/>
        <end position="106"/>
    </location>
</feature>
<dbReference type="EMBL" id="QJKJ01008312">
    <property type="protein sequence ID" value="RDX80158.1"/>
    <property type="molecule type" value="Genomic_DNA"/>
</dbReference>
<evidence type="ECO:0000256" key="1">
    <source>
        <dbReference type="ARBA" id="ARBA00034773"/>
    </source>
</evidence>
<proteinExistence type="inferred from homology"/>
<gene>
    <name evidence="3" type="ORF">CR513_39328</name>
</gene>
<dbReference type="InterPro" id="IPR007608">
    <property type="entry name" value="Senescence_reg_S40"/>
</dbReference>
<dbReference type="AlphaFoldDB" id="A0A371FPC1"/>
<feature type="compositionally biased region" description="Basic residues" evidence="2">
    <location>
        <begin position="107"/>
        <end position="120"/>
    </location>
</feature>
<dbReference type="STRING" id="157652.A0A371FPC1"/>
<feature type="compositionally biased region" description="Polar residues" evidence="2">
    <location>
        <begin position="1"/>
        <end position="10"/>
    </location>
</feature>
<reference evidence="3" key="1">
    <citation type="submission" date="2018-05" db="EMBL/GenBank/DDBJ databases">
        <title>Draft genome of Mucuna pruriens seed.</title>
        <authorList>
            <person name="Nnadi N.E."/>
            <person name="Vos R."/>
            <person name="Hasami M.H."/>
            <person name="Devisetty U.K."/>
            <person name="Aguiy J.C."/>
        </authorList>
    </citation>
    <scope>NUCLEOTIDE SEQUENCE [LARGE SCALE GENOMIC DNA]</scope>
    <source>
        <strain evidence="3">JCA_2017</strain>
    </source>
</reference>
<organism evidence="3 4">
    <name type="scientific">Mucuna pruriens</name>
    <name type="common">Velvet bean</name>
    <name type="synonym">Dolichos pruriens</name>
    <dbReference type="NCBI Taxonomy" id="157652"/>
    <lineage>
        <taxon>Eukaryota</taxon>
        <taxon>Viridiplantae</taxon>
        <taxon>Streptophyta</taxon>
        <taxon>Embryophyta</taxon>
        <taxon>Tracheophyta</taxon>
        <taxon>Spermatophyta</taxon>
        <taxon>Magnoliopsida</taxon>
        <taxon>eudicotyledons</taxon>
        <taxon>Gunneridae</taxon>
        <taxon>Pentapetalae</taxon>
        <taxon>rosids</taxon>
        <taxon>fabids</taxon>
        <taxon>Fabales</taxon>
        <taxon>Fabaceae</taxon>
        <taxon>Papilionoideae</taxon>
        <taxon>50 kb inversion clade</taxon>
        <taxon>NPAAA clade</taxon>
        <taxon>indigoferoid/millettioid clade</taxon>
        <taxon>Phaseoleae</taxon>
        <taxon>Mucuna</taxon>
    </lineage>
</organism>
<feature type="region of interest" description="Disordered" evidence="2">
    <location>
        <begin position="151"/>
        <end position="187"/>
    </location>
</feature>